<reference evidence="2 3" key="1">
    <citation type="submission" date="2017-07" db="EMBL/GenBank/DDBJ databases">
        <title>Draft Genome Sequences of Select Purple Nonsulfur Bacteria.</title>
        <authorList>
            <person name="Lasarre B."/>
            <person name="Mckinlay J.B."/>
        </authorList>
    </citation>
    <scope>NUCLEOTIDE SEQUENCE [LARGE SCALE GENOMIC DNA]</scope>
    <source>
        <strain evidence="2 3">DSM 11290</strain>
    </source>
</reference>
<feature type="transmembrane region" description="Helical" evidence="1">
    <location>
        <begin position="102"/>
        <end position="120"/>
    </location>
</feature>
<proteinExistence type="predicted"/>
<gene>
    <name evidence="2" type="ORF">CH339_08725</name>
</gene>
<feature type="transmembrane region" description="Helical" evidence="1">
    <location>
        <begin position="222"/>
        <end position="245"/>
    </location>
</feature>
<feature type="transmembrane region" description="Helical" evidence="1">
    <location>
        <begin position="73"/>
        <end position="90"/>
    </location>
</feature>
<feature type="transmembrane region" description="Helical" evidence="1">
    <location>
        <begin position="154"/>
        <end position="170"/>
    </location>
</feature>
<dbReference type="InterPro" id="IPR017496">
    <property type="entry name" value="Photo_alph_chp2"/>
</dbReference>
<feature type="transmembrane region" description="Helical" evidence="1">
    <location>
        <begin position="251"/>
        <end position="274"/>
    </location>
</feature>
<sequence length="332" mass="36114">MGRGGRGRFCPPLSVARQDERNSADQPASAGLVIGRDLLVQYVAPVVFVVFTWWFSTGVVLYAARRPRGFRRGAMVVATLIAGLAVFGLYESARMESAAGAYLGYLSAIGLWAWHELSFLTGMVTGPNRAPCPPDASGWRRFLAAFSTIRDHEVALAVTAVLVAGLTWTAPNHAGLWTFLILWAMRLSAKLTVFLGAPNAINEMTPARLHYLTSYFRTDRTNPFFPAMVGVAMVVCGWLIANAYAADEPHVVAATVLASAFLALAIIEHFFLVLPVSEAVLWRWAIPERGEAAPIDLTAANGSAWQGFESRFSGKTSIHRRRLEAAPDHDAP</sequence>
<dbReference type="OrthoDB" id="152369at2"/>
<protein>
    <recommendedName>
        <fullName evidence="4">Photosynthetic complex assembly protein 2</fullName>
    </recommendedName>
</protein>
<keyword evidence="1" id="KW-1133">Transmembrane helix</keyword>
<dbReference type="Pfam" id="PF12291">
    <property type="entry name" value="DUF3623"/>
    <property type="match status" value="1"/>
</dbReference>
<feature type="transmembrane region" description="Helical" evidence="1">
    <location>
        <begin position="42"/>
        <end position="64"/>
    </location>
</feature>
<accession>A0A327JQ08</accession>
<evidence type="ECO:0000256" key="1">
    <source>
        <dbReference type="SAM" id="Phobius"/>
    </source>
</evidence>
<comment type="caution">
    <text evidence="2">The sequence shown here is derived from an EMBL/GenBank/DDBJ whole genome shotgun (WGS) entry which is preliminary data.</text>
</comment>
<keyword evidence="1" id="KW-0812">Transmembrane</keyword>
<evidence type="ECO:0000313" key="3">
    <source>
        <dbReference type="Proteomes" id="UP000249299"/>
    </source>
</evidence>
<dbReference type="NCBIfam" id="TIGR03055">
    <property type="entry name" value="photo_alph_chp2"/>
    <property type="match status" value="1"/>
</dbReference>
<evidence type="ECO:0000313" key="2">
    <source>
        <dbReference type="EMBL" id="RAI27795.1"/>
    </source>
</evidence>
<organism evidence="2 3">
    <name type="scientific">Rhodobium orientis</name>
    <dbReference type="NCBI Taxonomy" id="34017"/>
    <lineage>
        <taxon>Bacteria</taxon>
        <taxon>Pseudomonadati</taxon>
        <taxon>Pseudomonadota</taxon>
        <taxon>Alphaproteobacteria</taxon>
        <taxon>Hyphomicrobiales</taxon>
        <taxon>Rhodobiaceae</taxon>
        <taxon>Rhodobium</taxon>
    </lineage>
</organism>
<evidence type="ECO:0008006" key="4">
    <source>
        <dbReference type="Google" id="ProtNLM"/>
    </source>
</evidence>
<dbReference type="AlphaFoldDB" id="A0A327JQ08"/>
<keyword evidence="3" id="KW-1185">Reference proteome</keyword>
<dbReference type="Proteomes" id="UP000249299">
    <property type="component" value="Unassembled WGS sequence"/>
</dbReference>
<name>A0A327JQ08_9HYPH</name>
<dbReference type="EMBL" id="NPEV01000014">
    <property type="protein sequence ID" value="RAI27795.1"/>
    <property type="molecule type" value="Genomic_DNA"/>
</dbReference>
<keyword evidence="1" id="KW-0472">Membrane</keyword>